<reference evidence="2 3" key="1">
    <citation type="journal article" date="2014" name="Genome Biol. Evol.">
        <title>The genome of the myxosporean Thelohanellus kitauei shows adaptations to nutrient acquisition within its fish host.</title>
        <authorList>
            <person name="Yang Y."/>
            <person name="Xiong J."/>
            <person name="Zhou Z."/>
            <person name="Huo F."/>
            <person name="Miao W."/>
            <person name="Ran C."/>
            <person name="Liu Y."/>
            <person name="Zhang J."/>
            <person name="Feng J."/>
            <person name="Wang M."/>
            <person name="Wang M."/>
            <person name="Wang L."/>
            <person name="Yao B."/>
        </authorList>
    </citation>
    <scope>NUCLEOTIDE SEQUENCE [LARGE SCALE GENOMIC DNA]</scope>
    <source>
        <strain evidence="2">Wuqing</strain>
    </source>
</reference>
<evidence type="ECO:0008006" key="4">
    <source>
        <dbReference type="Google" id="ProtNLM"/>
    </source>
</evidence>
<proteinExistence type="predicted"/>
<organism evidence="2 3">
    <name type="scientific">Thelohanellus kitauei</name>
    <name type="common">Myxosporean</name>
    <dbReference type="NCBI Taxonomy" id="669202"/>
    <lineage>
        <taxon>Eukaryota</taxon>
        <taxon>Metazoa</taxon>
        <taxon>Cnidaria</taxon>
        <taxon>Myxozoa</taxon>
        <taxon>Myxosporea</taxon>
        <taxon>Bivalvulida</taxon>
        <taxon>Platysporina</taxon>
        <taxon>Myxobolidae</taxon>
        <taxon>Thelohanellus</taxon>
    </lineage>
</organism>
<dbReference type="AlphaFoldDB" id="A0A0C2MKF8"/>
<accession>A0A0C2MKF8</accession>
<evidence type="ECO:0000256" key="1">
    <source>
        <dbReference type="SAM" id="SignalP"/>
    </source>
</evidence>
<evidence type="ECO:0000313" key="3">
    <source>
        <dbReference type="Proteomes" id="UP000031668"/>
    </source>
</evidence>
<feature type="signal peptide" evidence="1">
    <location>
        <begin position="1"/>
        <end position="22"/>
    </location>
</feature>
<keyword evidence="1" id="KW-0732">Signal</keyword>
<dbReference type="EMBL" id="JWZT01004076">
    <property type="protein sequence ID" value="KII64885.1"/>
    <property type="molecule type" value="Genomic_DNA"/>
</dbReference>
<evidence type="ECO:0000313" key="2">
    <source>
        <dbReference type="EMBL" id="KII64885.1"/>
    </source>
</evidence>
<sequence length="255" mass="29364">MDYIYLMINFIFVSLFFIPSQEIHDEAPDEAFPYVLKLKIVGKVLQKGLFEKDNAPHGRRIQIKINGSSDSYSNTNLWKDEFFLTKSYPIDSNEIYNINPNVFNKLIYTHIHLKLTKNVVDSSNPLIEWNQIFKLDLNKEISENLTSPYVNIQLFVRFKGADMLKPNEIDNKETCGCPKGFAGVKCETRDCTLNIEDFLLWVNGTTVAEKKKRVKKITATLNPNACDISNLREVISKLILENSKDKLLNNSQHII</sequence>
<protein>
    <recommendedName>
        <fullName evidence="4">EGF-like domain-containing protein</fullName>
    </recommendedName>
</protein>
<gene>
    <name evidence="2" type="ORF">RF11_09295</name>
</gene>
<name>A0A0C2MKF8_THEKT</name>
<comment type="caution">
    <text evidence="2">The sequence shown here is derived from an EMBL/GenBank/DDBJ whole genome shotgun (WGS) entry which is preliminary data.</text>
</comment>
<feature type="chain" id="PRO_5002152402" description="EGF-like domain-containing protein" evidence="1">
    <location>
        <begin position="23"/>
        <end position="255"/>
    </location>
</feature>
<keyword evidence="3" id="KW-1185">Reference proteome</keyword>
<dbReference type="Proteomes" id="UP000031668">
    <property type="component" value="Unassembled WGS sequence"/>
</dbReference>
<dbReference type="OrthoDB" id="10266706at2759"/>